<keyword evidence="2" id="KW-0812">Transmembrane</keyword>
<reference evidence="3 4" key="1">
    <citation type="submission" date="2019-12" db="EMBL/GenBank/DDBJ databases">
        <title>Paraburkholderia acidiphila 7Q-K02 sp. nov and Paraburkholderia acidisoli DHF22 sp. nov., two strains isolated from forest soil.</title>
        <authorList>
            <person name="Gao Z."/>
            <person name="Qiu L."/>
        </authorList>
    </citation>
    <scope>NUCLEOTIDE SEQUENCE [LARGE SCALE GENOMIC DNA]</scope>
    <source>
        <strain evidence="3 4">DHF22</strain>
    </source>
</reference>
<dbReference type="Proteomes" id="UP000433577">
    <property type="component" value="Chromosome 1"/>
</dbReference>
<evidence type="ECO:0000313" key="4">
    <source>
        <dbReference type="Proteomes" id="UP000433577"/>
    </source>
</evidence>
<dbReference type="KEGG" id="pacs:FAZ98_01375"/>
<evidence type="ECO:0000313" key="3">
    <source>
        <dbReference type="EMBL" id="QGZ60492.1"/>
    </source>
</evidence>
<feature type="transmembrane region" description="Helical" evidence="2">
    <location>
        <begin position="292"/>
        <end position="309"/>
    </location>
</feature>
<feature type="transmembrane region" description="Helical" evidence="2">
    <location>
        <begin position="316"/>
        <end position="336"/>
    </location>
</feature>
<evidence type="ECO:0000256" key="1">
    <source>
        <dbReference type="SAM" id="MobiDB-lite"/>
    </source>
</evidence>
<feature type="transmembrane region" description="Helical" evidence="2">
    <location>
        <begin position="231"/>
        <end position="248"/>
    </location>
</feature>
<feature type="compositionally biased region" description="Basic and acidic residues" evidence="1">
    <location>
        <begin position="375"/>
        <end position="395"/>
    </location>
</feature>
<dbReference type="EMBL" id="CP046913">
    <property type="protein sequence ID" value="QGZ60492.1"/>
    <property type="molecule type" value="Genomic_DNA"/>
</dbReference>
<feature type="region of interest" description="Disordered" evidence="1">
    <location>
        <begin position="367"/>
        <end position="395"/>
    </location>
</feature>
<keyword evidence="4" id="KW-1185">Reference proteome</keyword>
<feature type="transmembrane region" description="Helical" evidence="2">
    <location>
        <begin position="193"/>
        <end position="219"/>
    </location>
</feature>
<proteinExistence type="predicted"/>
<protein>
    <recommendedName>
        <fullName evidence="5">Glycosyltransferase RgtA/B/C/D-like domain-containing protein</fullName>
    </recommendedName>
</protein>
<feature type="transmembrane region" description="Helical" evidence="2">
    <location>
        <begin position="7"/>
        <end position="28"/>
    </location>
</feature>
<feature type="transmembrane region" description="Helical" evidence="2">
    <location>
        <begin position="121"/>
        <end position="140"/>
    </location>
</feature>
<dbReference type="OrthoDB" id="8744808at2"/>
<name>A0A7Z2GET6_9BURK</name>
<accession>A0A7Z2GET6</accession>
<feature type="transmembrane region" description="Helical" evidence="2">
    <location>
        <begin position="152"/>
        <end position="173"/>
    </location>
</feature>
<keyword evidence="2" id="KW-0472">Membrane</keyword>
<evidence type="ECO:0000256" key="2">
    <source>
        <dbReference type="SAM" id="Phobius"/>
    </source>
</evidence>
<gene>
    <name evidence="3" type="ORF">FAZ98_01375</name>
</gene>
<dbReference type="RefSeq" id="WP_158948064.1">
    <property type="nucleotide sequence ID" value="NZ_CP046913.1"/>
</dbReference>
<keyword evidence="2" id="KW-1133">Transmembrane helix</keyword>
<organism evidence="3 4">
    <name type="scientific">Paraburkholderia acidisoli</name>
    <dbReference type="NCBI Taxonomy" id="2571748"/>
    <lineage>
        <taxon>Bacteria</taxon>
        <taxon>Pseudomonadati</taxon>
        <taxon>Pseudomonadota</taxon>
        <taxon>Betaproteobacteria</taxon>
        <taxon>Burkholderiales</taxon>
        <taxon>Burkholderiaceae</taxon>
        <taxon>Paraburkholderia</taxon>
    </lineage>
</organism>
<sequence>MKPTHRLLHFCRFAIVYVVLFLCASHVVTLDLLHSGFGENTYGNRERDLSLVAMMDGTAPKPFVYRSSFPKAVKWVVEQLPEATRARLYRHIAEHDSLHDTYFKDLPDAAWTPVTAPVYRVAYFGVLLSAFLSLLIVYKMARSFGLSFGRALGFLVAFSFVYSLTFEVAGYYYDFIELLGVLSACYFTLKRRLVLATVSIALFSLNKETFFLVPLALFFLLDRAMPLKTRLGWTGLQLALCIATRLYIMHGYDANGGAFVEQHLWSNLRFWVNPMSYLKFHRLFAGNPTPGVQTPLVLIPLAVFFRAAWRRSPAAYRRYLLASALPLAPLFIFFGFEDEFRALALAFPALVLIALHGATSFGEIFEPAPRPATRTSRDEAAHEAHPELEWEKASA</sequence>
<dbReference type="AlphaFoldDB" id="A0A7Z2GET6"/>
<evidence type="ECO:0008006" key="5">
    <source>
        <dbReference type="Google" id="ProtNLM"/>
    </source>
</evidence>
<feature type="transmembrane region" description="Helical" evidence="2">
    <location>
        <begin position="342"/>
        <end position="365"/>
    </location>
</feature>